<dbReference type="GO" id="GO:0004013">
    <property type="term" value="F:adenosylhomocysteinase activity"/>
    <property type="evidence" value="ECO:0007669"/>
    <property type="project" value="UniProtKB-UniRule"/>
</dbReference>
<dbReference type="SMART" id="SM00997">
    <property type="entry name" value="AdoHcyase_NAD"/>
    <property type="match status" value="1"/>
</dbReference>
<feature type="binding site" evidence="5">
    <location>
        <position position="183"/>
    </location>
    <ligand>
        <name>NAD(+)</name>
        <dbReference type="ChEBI" id="CHEBI:57540"/>
    </ligand>
</feature>
<dbReference type="InterPro" id="IPR020082">
    <property type="entry name" value="S-Ado-L-homoCys_hydrolase_CS"/>
</dbReference>
<feature type="binding site" evidence="5 7">
    <location>
        <begin position="149"/>
        <end position="151"/>
    </location>
    <ligand>
        <name>NAD(+)</name>
        <dbReference type="ChEBI" id="CHEBI:57540"/>
    </ligand>
</feature>
<gene>
    <name evidence="5" type="primary">ahcY</name>
    <name evidence="10" type="ORF">B7O98_07375</name>
</gene>
<name>A0A2R7Y4J9_9CREN</name>
<comment type="cofactor">
    <cofactor evidence="5 7">
        <name>NAD(+)</name>
        <dbReference type="ChEBI" id="CHEBI:57540"/>
    </cofactor>
    <text evidence="5 7">Binds 1 NAD(+) per subunit.</text>
</comment>
<dbReference type="SUPFAM" id="SSF52283">
    <property type="entry name" value="Formate/glycerate dehydrogenase catalytic domain-like"/>
    <property type="match status" value="1"/>
</dbReference>
<dbReference type="HAMAP" id="MF_00563">
    <property type="entry name" value="AdoHcyase"/>
    <property type="match status" value="1"/>
</dbReference>
<sequence>MSKIANPALWEEGLKRIDWAEKHMPVLTMLRRERSAEKPLEGVKVSAVLHVTKETAVLVLTLKAWGAAVWLAGSNPLSTQDDVAAALVHEGIEVCAWRGQTKEEYYQCIAEVASVRPNIVLDDGADLHAYLHSEGAIYANELWGGTEETTTGVIRLRALENEGRLAYPVIAVNDSLTKFMFDNRYGTGQSTIDGILRATNVLLAGKVFVVAGYGWVGKGIAMRARGMGARVIVTEVDPVKALEAVMDGYNVMPMSEASKVGDIFVTATGNINVIREEHILQMKDGAILANAGHFNVEINLEDLQRIAKHKRRLSNYVEEYTLINGRRVYVLAEGRLVNLVAAEGHPSEVMDMSFSNQALATLYIKERRNNLEKRVYTLPRQIDEMIAKLKLKSMGVEIDSLTEEQIKYLTSWSVGT</sequence>
<evidence type="ECO:0000259" key="9">
    <source>
        <dbReference type="SMART" id="SM00997"/>
    </source>
</evidence>
<feature type="domain" description="S-adenosyl-L-homocysteine hydrolase NAD binding" evidence="9">
    <location>
        <begin position="183"/>
        <end position="344"/>
    </location>
</feature>
<evidence type="ECO:0000313" key="11">
    <source>
        <dbReference type="Proteomes" id="UP000244093"/>
    </source>
</evidence>
<proteinExistence type="inferred from homology"/>
<reference evidence="10" key="2">
    <citation type="journal article" date="2018" name="Syst. Appl. Microbiol.">
        <title>A new symbiotic nanoarchaeote (Candidatus Nanoclepta minutus) and its host (Zestosphaera tikiterensis gen. nov., sp. nov.) from a New Zealand hot spring.</title>
        <authorList>
            <person name="St John E."/>
            <person name="Liu Y."/>
            <person name="Podar M."/>
            <person name="Stott M.B."/>
            <person name="Meneghin J."/>
            <person name="Chen Z."/>
            <person name="Lagutin K."/>
            <person name="Mitchell K."/>
            <person name="Reysenbach A.L."/>
        </authorList>
    </citation>
    <scope>NUCLEOTIDE SEQUENCE [LARGE SCALE GENOMIC DNA]</scope>
    <source>
        <strain evidence="10">NZ3</strain>
    </source>
</reference>
<dbReference type="SMART" id="SM00996">
    <property type="entry name" value="AdoHcyase"/>
    <property type="match status" value="1"/>
</dbReference>
<evidence type="ECO:0000256" key="8">
    <source>
        <dbReference type="RuleBase" id="RU004166"/>
    </source>
</evidence>
<feature type="binding site" evidence="5 6">
    <location>
        <position position="178"/>
    </location>
    <ligand>
        <name>substrate</name>
    </ligand>
</feature>
<dbReference type="InterPro" id="IPR015878">
    <property type="entry name" value="Ado_hCys_hydrolase_NAD-bd"/>
</dbReference>
<dbReference type="UniPathway" id="UPA00314">
    <property type="reaction ID" value="UER00076"/>
</dbReference>
<comment type="subcellular location">
    <subcellularLocation>
        <location evidence="5">Cytoplasm</location>
    </subcellularLocation>
</comment>
<dbReference type="NCBIfam" id="TIGR00936">
    <property type="entry name" value="ahcY"/>
    <property type="match status" value="1"/>
</dbReference>
<evidence type="ECO:0000256" key="1">
    <source>
        <dbReference type="ARBA" id="ARBA00007122"/>
    </source>
</evidence>
<evidence type="ECO:0000256" key="6">
    <source>
        <dbReference type="PIRSR" id="PIRSR001109-1"/>
    </source>
</evidence>
<dbReference type="GO" id="GO:0005829">
    <property type="term" value="C:cytosol"/>
    <property type="evidence" value="ECO:0007669"/>
    <property type="project" value="TreeGrafter"/>
</dbReference>
<protein>
    <recommendedName>
        <fullName evidence="5">Adenosylhomocysteinase</fullName>
        <ecNumber evidence="5">3.13.2.1</ecNumber>
    </recommendedName>
    <alternativeName>
        <fullName evidence="5">S-adenosyl-L-homocysteine hydrolase</fullName>
        <shortName evidence="5">AdoHcyase</shortName>
    </alternativeName>
</protein>
<dbReference type="GO" id="GO:0071269">
    <property type="term" value="P:L-homocysteine biosynthetic process"/>
    <property type="evidence" value="ECO:0007669"/>
    <property type="project" value="UniProtKB-UniRule"/>
</dbReference>
<feature type="binding site" evidence="5 7">
    <location>
        <begin position="291"/>
        <end position="293"/>
    </location>
    <ligand>
        <name>NAD(+)</name>
        <dbReference type="ChEBI" id="CHEBI:57540"/>
    </ligand>
</feature>
<dbReference type="PANTHER" id="PTHR23420">
    <property type="entry name" value="ADENOSYLHOMOCYSTEINASE"/>
    <property type="match status" value="1"/>
</dbReference>
<feature type="binding site" evidence="5 7">
    <location>
        <position position="338"/>
    </location>
    <ligand>
        <name>NAD(+)</name>
        <dbReference type="ChEBI" id="CHEBI:57540"/>
    </ligand>
</feature>
<evidence type="ECO:0000256" key="2">
    <source>
        <dbReference type="ARBA" id="ARBA00022563"/>
    </source>
</evidence>
<feature type="binding site" evidence="5 6">
    <location>
        <position position="52"/>
    </location>
    <ligand>
        <name>substrate</name>
    </ligand>
</feature>
<feature type="binding site" evidence="5 6">
    <location>
        <position position="148"/>
    </location>
    <ligand>
        <name>substrate</name>
    </ligand>
</feature>
<dbReference type="Pfam" id="PF05221">
    <property type="entry name" value="AdoHcyase"/>
    <property type="match status" value="2"/>
</dbReference>
<dbReference type="GO" id="GO:0033353">
    <property type="term" value="P:S-adenosylmethionine cycle"/>
    <property type="evidence" value="ECO:0007669"/>
    <property type="project" value="TreeGrafter"/>
</dbReference>
<keyword evidence="5" id="KW-0963">Cytoplasm</keyword>
<comment type="caution">
    <text evidence="10">The sequence shown here is derived from an EMBL/GenBank/DDBJ whole genome shotgun (WGS) entry which is preliminary data.</text>
</comment>
<dbReference type="AlphaFoldDB" id="A0A2R7Y4J9"/>
<feature type="binding site" evidence="5 7">
    <location>
        <position position="235"/>
    </location>
    <ligand>
        <name>NAD(+)</name>
        <dbReference type="ChEBI" id="CHEBI:57540"/>
    </ligand>
</feature>
<dbReference type="PROSITE" id="PS00739">
    <property type="entry name" value="ADOHCYASE_2"/>
    <property type="match status" value="1"/>
</dbReference>
<comment type="function">
    <text evidence="5">May play a key role in the regulation of the intracellular concentration of adenosylhomocysteine.</text>
</comment>
<organism evidence="10 11">
    <name type="scientific">Zestosphaera tikiterensis</name>
    <dbReference type="NCBI Taxonomy" id="1973259"/>
    <lineage>
        <taxon>Archaea</taxon>
        <taxon>Thermoproteota</taxon>
        <taxon>Thermoprotei</taxon>
        <taxon>Desulfurococcales</taxon>
        <taxon>Desulfurococcaceae</taxon>
        <taxon>Zestosphaera</taxon>
    </lineage>
</organism>
<dbReference type="Pfam" id="PF00670">
    <property type="entry name" value="AdoHcyase_NAD"/>
    <property type="match status" value="1"/>
</dbReference>
<comment type="similarity">
    <text evidence="1 5 8">Belongs to the adenosylhomocysteinase family.</text>
</comment>
<dbReference type="Gene3D" id="3.40.50.1480">
    <property type="entry name" value="Adenosylhomocysteinase-like"/>
    <property type="match status" value="1"/>
</dbReference>
<reference evidence="10" key="1">
    <citation type="submission" date="2017-04" db="EMBL/GenBank/DDBJ databases">
        <authorList>
            <person name="Afonso C.L."/>
            <person name="Miller P.J."/>
            <person name="Scott M.A."/>
            <person name="Spackman E."/>
            <person name="Goraichik I."/>
            <person name="Dimitrov K.M."/>
            <person name="Suarez D.L."/>
            <person name="Swayne D.E."/>
        </authorList>
    </citation>
    <scope>NUCLEOTIDE SEQUENCE</scope>
    <source>
        <strain evidence="10">NZ3</strain>
    </source>
</reference>
<dbReference type="FunFam" id="3.40.50.720:FF:000004">
    <property type="entry name" value="Adenosylhomocysteinase"/>
    <property type="match status" value="1"/>
</dbReference>
<evidence type="ECO:0000313" key="10">
    <source>
        <dbReference type="EMBL" id="PUA32465.1"/>
    </source>
</evidence>
<feature type="binding site" evidence="5">
    <location>
        <position position="270"/>
    </location>
    <ligand>
        <name>NAD(+)</name>
        <dbReference type="ChEBI" id="CHEBI:57540"/>
    </ligand>
</feature>
<comment type="pathway">
    <text evidence="5">Amino-acid biosynthesis; L-homocysteine biosynthesis; L-homocysteine from S-adenosyl-L-homocysteine: step 1/1.</text>
</comment>
<dbReference type="PROSITE" id="PS00738">
    <property type="entry name" value="ADOHCYASE_1"/>
    <property type="match status" value="1"/>
</dbReference>
<dbReference type="EMBL" id="NBVN01000004">
    <property type="protein sequence ID" value="PUA32465.1"/>
    <property type="molecule type" value="Genomic_DNA"/>
</dbReference>
<keyword evidence="3 5" id="KW-0378">Hydrolase</keyword>
<evidence type="ECO:0000256" key="5">
    <source>
        <dbReference type="HAMAP-Rule" id="MF_00563"/>
    </source>
</evidence>
<dbReference type="PIRSF" id="PIRSF001109">
    <property type="entry name" value="Ad_hcy_hydrolase"/>
    <property type="match status" value="1"/>
</dbReference>
<dbReference type="CDD" id="cd00401">
    <property type="entry name" value="SAHH"/>
    <property type="match status" value="1"/>
</dbReference>
<feature type="binding site" evidence="5">
    <location>
        <begin position="212"/>
        <end position="217"/>
    </location>
    <ligand>
        <name>NAD(+)</name>
        <dbReference type="ChEBI" id="CHEBI:57540"/>
    </ligand>
</feature>
<dbReference type="Gene3D" id="3.40.50.720">
    <property type="entry name" value="NAD(P)-binding Rossmann-like Domain"/>
    <property type="match status" value="1"/>
</dbReference>
<dbReference type="GO" id="GO:0006730">
    <property type="term" value="P:one-carbon metabolic process"/>
    <property type="evidence" value="ECO:0007669"/>
    <property type="project" value="UniProtKB-UniRule"/>
</dbReference>
<dbReference type="InterPro" id="IPR042172">
    <property type="entry name" value="Adenosylhomocyst_ase-like_sf"/>
</dbReference>
<evidence type="ECO:0000256" key="7">
    <source>
        <dbReference type="PIRSR" id="PIRSR001109-2"/>
    </source>
</evidence>
<evidence type="ECO:0000256" key="3">
    <source>
        <dbReference type="ARBA" id="ARBA00022801"/>
    </source>
</evidence>
<evidence type="ECO:0000256" key="4">
    <source>
        <dbReference type="ARBA" id="ARBA00023027"/>
    </source>
</evidence>
<dbReference type="SUPFAM" id="SSF51735">
    <property type="entry name" value="NAD(P)-binding Rossmann-fold domains"/>
    <property type="match status" value="1"/>
</dbReference>
<accession>A0A2R7Y4J9</accession>
<feature type="binding site" evidence="5 6">
    <location>
        <position position="182"/>
    </location>
    <ligand>
        <name>substrate</name>
    </ligand>
</feature>
<dbReference type="InterPro" id="IPR036291">
    <property type="entry name" value="NAD(P)-bd_dom_sf"/>
</dbReference>
<keyword evidence="2 5" id="KW-0554">One-carbon metabolism</keyword>
<dbReference type="NCBIfam" id="NF004005">
    <property type="entry name" value="PRK05476.2-3"/>
    <property type="match status" value="1"/>
</dbReference>
<dbReference type="Proteomes" id="UP000244093">
    <property type="component" value="Unassembled WGS sequence"/>
</dbReference>
<dbReference type="InterPro" id="IPR000043">
    <property type="entry name" value="Adenosylhomocysteinase-like"/>
</dbReference>
<comment type="catalytic activity">
    <reaction evidence="5">
        <text>S-adenosyl-L-homocysteine + H2O = L-homocysteine + adenosine</text>
        <dbReference type="Rhea" id="RHEA:21708"/>
        <dbReference type="ChEBI" id="CHEBI:15377"/>
        <dbReference type="ChEBI" id="CHEBI:16335"/>
        <dbReference type="ChEBI" id="CHEBI:57856"/>
        <dbReference type="ChEBI" id="CHEBI:58199"/>
        <dbReference type="EC" id="3.13.2.1"/>
    </reaction>
</comment>
<feature type="binding site" evidence="7">
    <location>
        <begin position="214"/>
        <end position="219"/>
    </location>
    <ligand>
        <name>NAD(+)</name>
        <dbReference type="ChEBI" id="CHEBI:57540"/>
    </ligand>
</feature>
<keyword evidence="4 5" id="KW-0520">NAD</keyword>
<dbReference type="PANTHER" id="PTHR23420:SF0">
    <property type="entry name" value="ADENOSYLHOMOCYSTEINASE"/>
    <property type="match status" value="1"/>
</dbReference>
<feature type="binding site" evidence="7">
    <location>
        <position position="345"/>
    </location>
    <ligand>
        <name>NAD(+)</name>
        <dbReference type="ChEBI" id="CHEBI:57540"/>
    </ligand>
</feature>
<feature type="binding site" evidence="5 6">
    <location>
        <position position="123"/>
    </location>
    <ligand>
        <name>substrate</name>
    </ligand>
</feature>
<dbReference type="EC" id="3.13.2.1" evidence="5"/>